<accession>A0A2A5JFT0</accession>
<dbReference type="EMBL" id="NOVD01000002">
    <property type="protein sequence ID" value="PCK28428.1"/>
    <property type="molecule type" value="Genomic_DNA"/>
</dbReference>
<dbReference type="SUPFAM" id="SSF51735">
    <property type="entry name" value="NAD(P)-binding Rossmann-fold domains"/>
    <property type="match status" value="1"/>
</dbReference>
<dbReference type="PRINTS" id="PR00081">
    <property type="entry name" value="GDHRDH"/>
</dbReference>
<protein>
    <submittedName>
        <fullName evidence="3">3-oxoacyl-ACP reductase</fullName>
    </submittedName>
</protein>
<evidence type="ECO:0000256" key="2">
    <source>
        <dbReference type="ARBA" id="ARBA00023002"/>
    </source>
</evidence>
<sequence length="256" mass="26299">MTQDLSGKVVLVTGGARGLGEAFARGIVAGNGRVVIGDLLDDDGRAVAESLGDAARYVHLDVTDPASWKSAAEYAVSEFGAINGLVNNAGISASGQTVAEEPLETFQRIIQINLVSVHTGIHTVVPFMKAAGGGSIVNISSAAGLMGMALTSGYGAAKWGVRGLSKIAAVELGRDKIRVNSVHPGMVLTPMTAPTGISLEEGAFPNNPYRRVGRPEELVGAVTYLLSDDASYTTGSEIAVDGGWTAGPSIEYIAGQ</sequence>
<dbReference type="FunFam" id="3.40.50.720:FF:000084">
    <property type="entry name" value="Short-chain dehydrogenase reductase"/>
    <property type="match status" value="1"/>
</dbReference>
<proteinExistence type="inferred from homology"/>
<reference evidence="3 4" key="1">
    <citation type="submission" date="2017-07" db="EMBL/GenBank/DDBJ databases">
        <title>Draft sequence of Rhodococcus enclensis 23b-28.</title>
        <authorList>
            <person name="Besaury L."/>
            <person name="Sancelme M."/>
            <person name="Amato P."/>
            <person name="Lallement A."/>
            <person name="Delort A.-M."/>
        </authorList>
    </citation>
    <scope>NUCLEOTIDE SEQUENCE [LARGE SCALE GENOMIC DNA]</scope>
    <source>
        <strain evidence="3 4">23b-28</strain>
    </source>
</reference>
<organism evidence="3 4">
    <name type="scientific">Rhodococcus qingshengii</name>
    <dbReference type="NCBI Taxonomy" id="334542"/>
    <lineage>
        <taxon>Bacteria</taxon>
        <taxon>Bacillati</taxon>
        <taxon>Actinomycetota</taxon>
        <taxon>Actinomycetes</taxon>
        <taxon>Mycobacteriales</taxon>
        <taxon>Nocardiaceae</taxon>
        <taxon>Rhodococcus</taxon>
        <taxon>Rhodococcus erythropolis group</taxon>
    </lineage>
</organism>
<dbReference type="PROSITE" id="PS00061">
    <property type="entry name" value="ADH_SHORT"/>
    <property type="match status" value="1"/>
</dbReference>
<evidence type="ECO:0000313" key="3">
    <source>
        <dbReference type="EMBL" id="PCK28428.1"/>
    </source>
</evidence>
<dbReference type="Proteomes" id="UP000230886">
    <property type="component" value="Unassembled WGS sequence"/>
</dbReference>
<dbReference type="InterPro" id="IPR002347">
    <property type="entry name" value="SDR_fam"/>
</dbReference>
<name>A0A069JJD5_RHOSG</name>
<dbReference type="InterPro" id="IPR036291">
    <property type="entry name" value="NAD(P)-bd_dom_sf"/>
</dbReference>
<dbReference type="GO" id="GO:0016616">
    <property type="term" value="F:oxidoreductase activity, acting on the CH-OH group of donors, NAD or NADP as acceptor"/>
    <property type="evidence" value="ECO:0007669"/>
    <property type="project" value="TreeGrafter"/>
</dbReference>
<accession>A0A069JJD5</accession>
<comment type="similarity">
    <text evidence="1">Belongs to the short-chain dehydrogenases/reductases (SDR) family.</text>
</comment>
<evidence type="ECO:0000256" key="1">
    <source>
        <dbReference type="ARBA" id="ARBA00006484"/>
    </source>
</evidence>
<dbReference type="RefSeq" id="WP_007734653.1">
    <property type="nucleotide sequence ID" value="NZ_AP026691.1"/>
</dbReference>
<comment type="caution">
    <text evidence="3">The sequence shown here is derived from an EMBL/GenBank/DDBJ whole genome shotgun (WGS) entry which is preliminary data.</text>
</comment>
<dbReference type="AlphaFoldDB" id="A0A069JJD5"/>
<gene>
    <name evidence="3" type="ORF">CHR55_03565</name>
</gene>
<dbReference type="Gene3D" id="3.40.50.720">
    <property type="entry name" value="NAD(P)-binding Rossmann-like Domain"/>
    <property type="match status" value="1"/>
</dbReference>
<dbReference type="PANTHER" id="PTHR42760">
    <property type="entry name" value="SHORT-CHAIN DEHYDROGENASES/REDUCTASES FAMILY MEMBER"/>
    <property type="match status" value="1"/>
</dbReference>
<keyword evidence="2" id="KW-0560">Oxidoreductase</keyword>
<dbReference type="PRINTS" id="PR00080">
    <property type="entry name" value="SDRFAMILY"/>
</dbReference>
<dbReference type="PANTHER" id="PTHR42760:SF133">
    <property type="entry name" value="3-OXOACYL-[ACYL-CARRIER-PROTEIN] REDUCTASE"/>
    <property type="match status" value="1"/>
</dbReference>
<dbReference type="Pfam" id="PF13561">
    <property type="entry name" value="adh_short_C2"/>
    <property type="match status" value="1"/>
</dbReference>
<evidence type="ECO:0000313" key="4">
    <source>
        <dbReference type="Proteomes" id="UP000230886"/>
    </source>
</evidence>
<dbReference type="InterPro" id="IPR020904">
    <property type="entry name" value="Sc_DH/Rdtase_CS"/>
</dbReference>